<evidence type="ECO:0000256" key="3">
    <source>
        <dbReference type="PROSITE-ProRule" id="PRU01191"/>
    </source>
</evidence>
<feature type="compositionally biased region" description="Gly residues" evidence="4">
    <location>
        <begin position="73"/>
        <end position="85"/>
    </location>
</feature>
<comment type="caution">
    <text evidence="3">Lacks conserved residue(s) required for the propagation of feature annotation.</text>
</comment>
<name>A0ABC8SU87_9AQUA</name>
<dbReference type="PROSITE" id="PS50985">
    <property type="entry name" value="GRAS"/>
    <property type="match status" value="1"/>
</dbReference>
<dbReference type="Proteomes" id="UP001642360">
    <property type="component" value="Unassembled WGS sequence"/>
</dbReference>
<sequence>MKGMPLPFDFEGKGVLELVANSASLSTSNPLTQKWKNKSKVGCFVGSSEPTSVLDTFRSPSPPTSSSTLSSSLGGGSGGAVGGFGSTDTAGVAAVSGNPSPKWPQTQQETPSSSNVGVESGGGGSLELHPGQPSLEIGVGGGSDGAEKCGLEMEDWEGVLSDSVAASPSQEQSILRWIMGDVDDPSMGLNKVLQISGPGDFEFINGGFGVPDQGYGGDSSCNLVGSINPSLPTSGFPNKFNNEKIGLVSNSSSSLPIHKLPNPQNPLLSPLHHPAPPISLSPGGFGLSPQHQPSFECLDVKPQIFNQQLLINQHQSQHTQNPAFFLPLPYTQQDQHLLMPPNPKRHNSGGLEPNSPIPKGPFFDSAQDPFLGRQQQQQPLQGLPHHLQLLPHFLQPRPTMATKPKMVGDEMGHSNQQQQVQQAIIDQLYKTAELVQTGNSIHAQGILARLNHQLSPIGKPFHRAAFYCKEALQLLLHTSNNMTPSAATSPHCSPFNLIFKIGAYKSFSEISPLLQFANFTCNQTMLEVLEGFDRIHILDFDIGYGGQWASLMQELALRSGGAPSLKITAFASPSTHDELELGLTRENLIHFSNEINMAFEFDFASIDSLNSASWSLSLHGSENEAIAVNLPVGSLSNYQLPLPFVLRLVKQLAPKIVVSVDRGCDRTDLPFPNHVIHALQSYTNLLESLDAVNVNLDALQKIERFLLQPGIEKIVMGRYRSPEKTQHWRTLFLSSGFSPLTFSNFTESQAECVVKRTPVRGFHIEKRQSSLVLCWQRKELISASAWRC</sequence>
<reference evidence="5 6" key="1">
    <citation type="submission" date="2024-02" db="EMBL/GenBank/DDBJ databases">
        <authorList>
            <person name="Vignale AGUSTIN F."/>
            <person name="Sosa J E."/>
            <person name="Modenutti C."/>
        </authorList>
    </citation>
    <scope>NUCLEOTIDE SEQUENCE [LARGE SCALE GENOMIC DNA]</scope>
</reference>
<dbReference type="InterPro" id="IPR005202">
    <property type="entry name" value="TF_GRAS"/>
</dbReference>
<evidence type="ECO:0000256" key="4">
    <source>
        <dbReference type="SAM" id="MobiDB-lite"/>
    </source>
</evidence>
<keyword evidence="6" id="KW-1185">Reference proteome</keyword>
<organism evidence="5 6">
    <name type="scientific">Ilex paraguariensis</name>
    <name type="common">yerba mate</name>
    <dbReference type="NCBI Taxonomy" id="185542"/>
    <lineage>
        <taxon>Eukaryota</taxon>
        <taxon>Viridiplantae</taxon>
        <taxon>Streptophyta</taxon>
        <taxon>Embryophyta</taxon>
        <taxon>Tracheophyta</taxon>
        <taxon>Spermatophyta</taxon>
        <taxon>Magnoliopsida</taxon>
        <taxon>eudicotyledons</taxon>
        <taxon>Gunneridae</taxon>
        <taxon>Pentapetalae</taxon>
        <taxon>asterids</taxon>
        <taxon>campanulids</taxon>
        <taxon>Aquifoliales</taxon>
        <taxon>Aquifoliaceae</taxon>
        <taxon>Ilex</taxon>
    </lineage>
</organism>
<feature type="region of interest" description="VHIID" evidence="3">
    <location>
        <begin position="504"/>
        <end position="569"/>
    </location>
</feature>
<keyword evidence="2" id="KW-0804">Transcription</keyword>
<dbReference type="Pfam" id="PF03514">
    <property type="entry name" value="GRAS"/>
    <property type="match status" value="1"/>
</dbReference>
<evidence type="ECO:0000256" key="1">
    <source>
        <dbReference type="ARBA" id="ARBA00023015"/>
    </source>
</evidence>
<feature type="region of interest" description="Disordered" evidence="4">
    <location>
        <begin position="51"/>
        <end position="135"/>
    </location>
</feature>
<evidence type="ECO:0000313" key="5">
    <source>
        <dbReference type="EMBL" id="CAK9159375.1"/>
    </source>
</evidence>
<keyword evidence="1" id="KW-0805">Transcription regulation</keyword>
<comment type="similarity">
    <text evidence="3">Belongs to the GRAS family.</text>
</comment>
<feature type="short sequence motif" description="VHIID" evidence="3">
    <location>
        <begin position="535"/>
        <end position="539"/>
    </location>
</feature>
<dbReference type="AlphaFoldDB" id="A0ABC8SU87"/>
<feature type="region of interest" description="SAW" evidence="3">
    <location>
        <begin position="716"/>
        <end position="787"/>
    </location>
</feature>
<gene>
    <name evidence="5" type="ORF">ILEXP_LOCUS28073</name>
</gene>
<evidence type="ECO:0000256" key="2">
    <source>
        <dbReference type="ARBA" id="ARBA00023163"/>
    </source>
</evidence>
<dbReference type="PANTHER" id="PTHR31636">
    <property type="entry name" value="OSJNBA0084A10.13 PROTEIN-RELATED"/>
    <property type="match status" value="1"/>
</dbReference>
<accession>A0ABC8SU87</accession>
<evidence type="ECO:0000313" key="6">
    <source>
        <dbReference type="Proteomes" id="UP001642360"/>
    </source>
</evidence>
<dbReference type="EMBL" id="CAUOFW020003347">
    <property type="protein sequence ID" value="CAK9159375.1"/>
    <property type="molecule type" value="Genomic_DNA"/>
</dbReference>
<comment type="caution">
    <text evidence="5">The sequence shown here is derived from an EMBL/GenBank/DDBJ whole genome shotgun (WGS) entry which is preliminary data.</text>
</comment>
<proteinExistence type="inferred from homology"/>
<feature type="region of interest" description="Leucine repeat II (LRII)" evidence="3">
    <location>
        <begin position="583"/>
        <end position="615"/>
    </location>
</feature>
<feature type="compositionally biased region" description="Polar residues" evidence="4">
    <location>
        <begin position="97"/>
        <end position="111"/>
    </location>
</feature>
<protein>
    <recommendedName>
        <fullName evidence="7">Scarecrow-like protein 6</fullName>
    </recommendedName>
</protein>
<evidence type="ECO:0008006" key="7">
    <source>
        <dbReference type="Google" id="ProtNLM"/>
    </source>
</evidence>